<dbReference type="Proteomes" id="UP000232587">
    <property type="component" value="Unassembled WGS sequence"/>
</dbReference>
<reference evidence="5 6" key="1">
    <citation type="submission" date="2017-11" db="EMBL/GenBank/DDBJ databases">
        <title>Genomic Encyclopedia of Type Strains, Phase III (KMG-III): the genomes of soil and plant-associated and newly described type strains.</title>
        <authorList>
            <person name="Whitman W."/>
        </authorList>
    </citation>
    <scope>NUCLEOTIDE SEQUENCE [LARGE SCALE GENOMIC DNA]</scope>
    <source>
        <strain evidence="5 6">CGMCC 1.12274</strain>
    </source>
</reference>
<feature type="domain" description="Transglycosylase SLT" evidence="4">
    <location>
        <begin position="105"/>
        <end position="194"/>
    </location>
</feature>
<dbReference type="InterPro" id="IPR000189">
    <property type="entry name" value="Transglyc_AS"/>
</dbReference>
<sequence length="265" mass="28678">MILTYAKIVAVAAMVFVAPAKAREVDLSRFAPSAIAASGGDGPVEVALRAHLQGISQPVYIIDKIGKGASASQNPLSCPGNGYLQTWWLPAEVEKRRATYFEAMSQIACENGLPASLLDAVVAQESGYKAWAISRAGAMGMMQVMPGTARHMGLWNPWDALANMRAGARYLRQQLDRFERVDLALAAYNAGPERRSLTLGYIPAIPETRNYVRTITTNWLRLTQLNRPDSSSLARATAASTAVWASGYREVSLVTYDGTNSANPI</sequence>
<evidence type="ECO:0000313" key="5">
    <source>
        <dbReference type="EMBL" id="PKB13554.1"/>
    </source>
</evidence>
<dbReference type="InterPro" id="IPR008258">
    <property type="entry name" value="Transglycosylase_SLT_dom_1"/>
</dbReference>
<dbReference type="EMBL" id="PHUF01000006">
    <property type="protein sequence ID" value="PKB13554.1"/>
    <property type="molecule type" value="Genomic_DNA"/>
</dbReference>
<dbReference type="GO" id="GO:0016020">
    <property type="term" value="C:membrane"/>
    <property type="evidence" value="ECO:0007669"/>
    <property type="project" value="InterPro"/>
</dbReference>
<feature type="signal peptide" evidence="3">
    <location>
        <begin position="1"/>
        <end position="22"/>
    </location>
</feature>
<evidence type="ECO:0000313" key="6">
    <source>
        <dbReference type="Proteomes" id="UP000232587"/>
    </source>
</evidence>
<dbReference type="Gene3D" id="1.10.530.10">
    <property type="match status" value="1"/>
</dbReference>
<evidence type="ECO:0000259" key="4">
    <source>
        <dbReference type="Pfam" id="PF01464"/>
    </source>
</evidence>
<evidence type="ECO:0000256" key="3">
    <source>
        <dbReference type="SAM" id="SignalP"/>
    </source>
</evidence>
<accession>A0A2N0H3P0</accession>
<evidence type="ECO:0000256" key="1">
    <source>
        <dbReference type="ARBA" id="ARBA00007734"/>
    </source>
</evidence>
<dbReference type="AlphaFoldDB" id="A0A2N0H3P0"/>
<dbReference type="GO" id="GO:0008933">
    <property type="term" value="F:peptidoglycan lytic transglycosylase activity"/>
    <property type="evidence" value="ECO:0007669"/>
    <property type="project" value="InterPro"/>
</dbReference>
<dbReference type="GO" id="GO:0000270">
    <property type="term" value="P:peptidoglycan metabolic process"/>
    <property type="evidence" value="ECO:0007669"/>
    <property type="project" value="InterPro"/>
</dbReference>
<dbReference type="CDD" id="cd00254">
    <property type="entry name" value="LT-like"/>
    <property type="match status" value="1"/>
</dbReference>
<name>A0A2N0H3P0_9SPHN</name>
<dbReference type="PANTHER" id="PTHR37423:SF2">
    <property type="entry name" value="MEMBRANE-BOUND LYTIC MUREIN TRANSGLYCOSYLASE C"/>
    <property type="match status" value="1"/>
</dbReference>
<organism evidence="5 6">
    <name type="scientific">Novosphingobium kunmingense</name>
    <dbReference type="NCBI Taxonomy" id="1211806"/>
    <lineage>
        <taxon>Bacteria</taxon>
        <taxon>Pseudomonadati</taxon>
        <taxon>Pseudomonadota</taxon>
        <taxon>Alphaproteobacteria</taxon>
        <taxon>Sphingomonadales</taxon>
        <taxon>Sphingomonadaceae</taxon>
        <taxon>Novosphingobium</taxon>
    </lineage>
</organism>
<comment type="similarity">
    <text evidence="2">Belongs to the virb1 family.</text>
</comment>
<comment type="similarity">
    <text evidence="1">Belongs to the transglycosylase Slt family.</text>
</comment>
<dbReference type="Pfam" id="PF01464">
    <property type="entry name" value="SLT"/>
    <property type="match status" value="1"/>
</dbReference>
<protein>
    <submittedName>
        <fullName evidence="5">Transglycosylase-like protein with SLT domain</fullName>
    </submittedName>
</protein>
<proteinExistence type="inferred from homology"/>
<evidence type="ECO:0000256" key="2">
    <source>
        <dbReference type="ARBA" id="ARBA00009387"/>
    </source>
</evidence>
<dbReference type="PANTHER" id="PTHR37423">
    <property type="entry name" value="SOLUBLE LYTIC MUREIN TRANSGLYCOSYLASE-RELATED"/>
    <property type="match status" value="1"/>
</dbReference>
<gene>
    <name evidence="5" type="ORF">B0I00_2990</name>
</gene>
<feature type="chain" id="PRO_5014624912" evidence="3">
    <location>
        <begin position="23"/>
        <end position="265"/>
    </location>
</feature>
<dbReference type="RefSeq" id="WP_232730283.1">
    <property type="nucleotide sequence ID" value="NZ_PHUF01000006.1"/>
</dbReference>
<dbReference type="PROSITE" id="PS00922">
    <property type="entry name" value="TRANSGLYCOSYLASE"/>
    <property type="match status" value="1"/>
</dbReference>
<comment type="caution">
    <text evidence="5">The sequence shown here is derived from an EMBL/GenBank/DDBJ whole genome shotgun (WGS) entry which is preliminary data.</text>
</comment>
<keyword evidence="6" id="KW-1185">Reference proteome</keyword>
<dbReference type="SUPFAM" id="SSF53955">
    <property type="entry name" value="Lysozyme-like"/>
    <property type="match status" value="1"/>
</dbReference>
<dbReference type="InterPro" id="IPR023346">
    <property type="entry name" value="Lysozyme-like_dom_sf"/>
</dbReference>
<keyword evidence="3" id="KW-0732">Signal</keyword>